<reference evidence="2" key="2">
    <citation type="submission" date="2019-11" db="EMBL/GenBank/DDBJ databases">
        <title>Improved Assembly of Tolypothrix boutellei genome.</title>
        <authorList>
            <person name="Sarangi A.N."/>
            <person name="Mukherjee M."/>
            <person name="Ghosh S."/>
            <person name="Singh D."/>
            <person name="Das A."/>
            <person name="Kant S."/>
            <person name="Prusty A."/>
            <person name="Tripathy S."/>
        </authorList>
    </citation>
    <scope>NUCLEOTIDE SEQUENCE</scope>
    <source>
        <strain evidence="2">VB521301</strain>
    </source>
</reference>
<feature type="signal peptide" evidence="1">
    <location>
        <begin position="1"/>
        <end position="35"/>
    </location>
</feature>
<dbReference type="AlphaFoldDB" id="A0A0C1RC74"/>
<dbReference type="InterPro" id="IPR052022">
    <property type="entry name" value="26kDa_periplasmic_antigen"/>
</dbReference>
<dbReference type="EMBL" id="JHEG02000019">
    <property type="protein sequence ID" value="KIE13233.1"/>
    <property type="molecule type" value="Genomic_DNA"/>
</dbReference>
<dbReference type="PANTHER" id="PTHR34387">
    <property type="entry name" value="SLR1258 PROTEIN"/>
    <property type="match status" value="1"/>
</dbReference>
<reference evidence="3" key="1">
    <citation type="journal article" date="2015" name="Genome Announc.">
        <title>Draft Genome Sequence of Tolypothrix boutellei Strain VB521301.</title>
        <authorList>
            <person name="Chandrababunaidu M.M."/>
            <person name="Singh D."/>
            <person name="Sen D."/>
            <person name="Bhan S."/>
            <person name="Das S."/>
            <person name="Gupta A."/>
            <person name="Adhikary S.P."/>
            <person name="Tripathy S."/>
        </authorList>
    </citation>
    <scope>NUCLEOTIDE SEQUENCE</scope>
    <source>
        <strain evidence="3">VB521301</strain>
    </source>
</reference>
<evidence type="ECO:0000313" key="2">
    <source>
        <dbReference type="EMBL" id="KAF3887793.1"/>
    </source>
</evidence>
<dbReference type="Pfam" id="PF04402">
    <property type="entry name" value="SIMPL"/>
    <property type="match status" value="1"/>
</dbReference>
<dbReference type="GO" id="GO:0006974">
    <property type="term" value="P:DNA damage response"/>
    <property type="evidence" value="ECO:0007669"/>
    <property type="project" value="TreeGrafter"/>
</dbReference>
<organism evidence="3">
    <name type="scientific">Tolypothrix bouteillei VB521301</name>
    <dbReference type="NCBI Taxonomy" id="1479485"/>
    <lineage>
        <taxon>Bacteria</taxon>
        <taxon>Bacillati</taxon>
        <taxon>Cyanobacteriota</taxon>
        <taxon>Cyanophyceae</taxon>
        <taxon>Nostocales</taxon>
        <taxon>Tolypothrichaceae</taxon>
        <taxon>Tolypothrix</taxon>
    </lineage>
</organism>
<evidence type="ECO:0000256" key="1">
    <source>
        <dbReference type="SAM" id="SignalP"/>
    </source>
</evidence>
<dbReference type="STRING" id="1479485.DA73_0207585"/>
<feature type="chain" id="PRO_5036626547" evidence="1">
    <location>
        <begin position="36"/>
        <end position="249"/>
    </location>
</feature>
<dbReference type="RefSeq" id="WP_038081695.1">
    <property type="nucleotide sequence ID" value="NZ_JHEG04000001.1"/>
</dbReference>
<evidence type="ECO:0000313" key="4">
    <source>
        <dbReference type="Proteomes" id="UP000029738"/>
    </source>
</evidence>
<keyword evidence="4" id="KW-1185">Reference proteome</keyword>
<dbReference type="PANTHER" id="PTHR34387:SF1">
    <property type="entry name" value="PERIPLASMIC IMMUNOGENIC PROTEIN"/>
    <property type="match status" value="1"/>
</dbReference>
<protein>
    <submittedName>
        <fullName evidence="3">Membrane protein</fullName>
    </submittedName>
    <submittedName>
        <fullName evidence="2">SIMPL domain-containing protein</fullName>
    </submittedName>
</protein>
<dbReference type="Gene3D" id="3.30.110.170">
    <property type="entry name" value="Protein of unknown function (DUF541), domain 1"/>
    <property type="match status" value="1"/>
</dbReference>
<gene>
    <name evidence="3" type="ORF">DA73_0207585</name>
    <name evidence="2" type="ORF">DA73_0400021565</name>
</gene>
<evidence type="ECO:0000313" key="3">
    <source>
        <dbReference type="EMBL" id="KIE13233.1"/>
    </source>
</evidence>
<comment type="caution">
    <text evidence="3">The sequence shown here is derived from an EMBL/GenBank/DDBJ whole genome shotgun (WGS) entry which is preliminary data.</text>
</comment>
<sequence>MNTITFGSRFHSRNLWKTIPIALLLCVSFAQPTLAQEKQRMLRTLTVSGRGTQEIPTTLSQITLGVEVQGKTAQEVQKEAARRSSDVVELLKSRKVEKLQTTGISLNPVYSYNNNVQRLTGYTATNTVSFRLPTERAGTLLDEAVKAGATQISSISFIASDDAIAIARQQALKKATQDAQQQASAVLSALGFQAKEVVSIEVNGAGVPTPPPIPTTELAARAVALKDASTPVVGSEQQVKASVTLQISY</sequence>
<dbReference type="OrthoDB" id="460796at2"/>
<name>A0A0C1RC74_9CYAN</name>
<dbReference type="Gene3D" id="3.30.70.2970">
    <property type="entry name" value="Protein of unknown function (DUF541), domain 2"/>
    <property type="match status" value="1"/>
</dbReference>
<accession>A0A0C1RC74</accession>
<dbReference type="InterPro" id="IPR007497">
    <property type="entry name" value="SIMPL/DUF541"/>
</dbReference>
<proteinExistence type="predicted"/>
<dbReference type="EMBL" id="JHEG04000001">
    <property type="protein sequence ID" value="KAF3887793.1"/>
    <property type="molecule type" value="Genomic_DNA"/>
</dbReference>
<keyword evidence="1" id="KW-0732">Signal</keyword>
<dbReference type="Proteomes" id="UP000029738">
    <property type="component" value="Unassembled WGS sequence"/>
</dbReference>